<sequence>MKLRALLHRRHADHVPLLPGGDTEAGTARGPSPENLERLLTNDELDLIRHHLL</sequence>
<dbReference type="AlphaFoldDB" id="A0A6G9Y0I6"/>
<accession>A0A6G9Y0I6</accession>
<proteinExistence type="predicted"/>
<evidence type="ECO:0000256" key="1">
    <source>
        <dbReference type="SAM" id="MobiDB-lite"/>
    </source>
</evidence>
<protein>
    <submittedName>
        <fullName evidence="2">Uncharacterized protein</fullName>
    </submittedName>
</protein>
<dbReference type="Proteomes" id="UP000501705">
    <property type="component" value="Chromosome"/>
</dbReference>
<dbReference type="EMBL" id="CP046171">
    <property type="protein sequence ID" value="QIS06583.1"/>
    <property type="molecule type" value="Genomic_DNA"/>
</dbReference>
<reference evidence="2 3" key="1">
    <citation type="journal article" date="2019" name="ACS Chem. Biol.">
        <title>Identification and Mobilization of a Cryptic Antibiotic Biosynthesis Gene Locus from a Human-Pathogenic Nocardia Isolate.</title>
        <authorList>
            <person name="Herisse M."/>
            <person name="Ishida K."/>
            <person name="Porter J.L."/>
            <person name="Howden B."/>
            <person name="Hertweck C."/>
            <person name="Stinear T.P."/>
            <person name="Pidot S.J."/>
        </authorList>
    </citation>
    <scope>NUCLEOTIDE SEQUENCE [LARGE SCALE GENOMIC DNA]</scope>
    <source>
        <strain evidence="2 3">AUSMDU00024985</strain>
    </source>
</reference>
<gene>
    <name evidence="2" type="ORF">F5X71_33605</name>
</gene>
<evidence type="ECO:0000313" key="2">
    <source>
        <dbReference type="EMBL" id="QIS06583.1"/>
    </source>
</evidence>
<dbReference type="RefSeq" id="WP_167465601.1">
    <property type="nucleotide sequence ID" value="NZ_CP046171.1"/>
</dbReference>
<organism evidence="2 3">
    <name type="scientific">Nocardia brasiliensis</name>
    <dbReference type="NCBI Taxonomy" id="37326"/>
    <lineage>
        <taxon>Bacteria</taxon>
        <taxon>Bacillati</taxon>
        <taxon>Actinomycetota</taxon>
        <taxon>Actinomycetes</taxon>
        <taxon>Mycobacteriales</taxon>
        <taxon>Nocardiaceae</taxon>
        <taxon>Nocardia</taxon>
    </lineage>
</organism>
<evidence type="ECO:0000313" key="3">
    <source>
        <dbReference type="Proteomes" id="UP000501705"/>
    </source>
</evidence>
<name>A0A6G9Y0I6_NOCBR</name>
<feature type="region of interest" description="Disordered" evidence="1">
    <location>
        <begin position="12"/>
        <end position="35"/>
    </location>
</feature>